<evidence type="ECO:0000256" key="5">
    <source>
        <dbReference type="ARBA" id="ARBA00023014"/>
    </source>
</evidence>
<dbReference type="AlphaFoldDB" id="D6Z449"/>
<organism evidence="7 8">
    <name type="scientific">Desulfurivibrio alkaliphilus (strain DSM 19089 / UNIQEM U267 / AHT2)</name>
    <dbReference type="NCBI Taxonomy" id="589865"/>
    <lineage>
        <taxon>Bacteria</taxon>
        <taxon>Pseudomonadati</taxon>
        <taxon>Thermodesulfobacteriota</taxon>
        <taxon>Desulfobulbia</taxon>
        <taxon>Desulfobulbales</taxon>
        <taxon>Desulfobulbaceae</taxon>
        <taxon>Desulfurivibrio</taxon>
    </lineage>
</organism>
<protein>
    <submittedName>
        <fullName evidence="7">Nitroreductase</fullName>
    </submittedName>
</protein>
<dbReference type="eggNOG" id="COG1145">
    <property type="taxonomic scope" value="Bacteria"/>
</dbReference>
<keyword evidence="4" id="KW-0408">Iron</keyword>
<dbReference type="PANTHER" id="PTHR43673">
    <property type="entry name" value="NAD(P)H NITROREDUCTASE YDGI-RELATED"/>
    <property type="match status" value="1"/>
</dbReference>
<dbReference type="InParanoid" id="D6Z449"/>
<accession>D6Z449</accession>
<keyword evidence="3" id="KW-0560">Oxidoreductase</keyword>
<dbReference type="HOGENOM" id="CLU_070764_2_0_7"/>
<evidence type="ECO:0000256" key="2">
    <source>
        <dbReference type="ARBA" id="ARBA00022723"/>
    </source>
</evidence>
<dbReference type="EMBL" id="CP001940">
    <property type="protein sequence ID" value="ADH86324.1"/>
    <property type="molecule type" value="Genomic_DNA"/>
</dbReference>
<dbReference type="eggNOG" id="COG0778">
    <property type="taxonomic scope" value="Bacteria"/>
</dbReference>
<dbReference type="OrthoDB" id="368873at2"/>
<keyword evidence="5" id="KW-0411">Iron-sulfur</keyword>
<dbReference type="InterPro" id="IPR029479">
    <property type="entry name" value="Nitroreductase"/>
</dbReference>
<evidence type="ECO:0000256" key="4">
    <source>
        <dbReference type="ARBA" id="ARBA00023004"/>
    </source>
</evidence>
<dbReference type="CDD" id="cd02143">
    <property type="entry name" value="nitroreductase_FeS-like"/>
    <property type="match status" value="1"/>
</dbReference>
<name>D6Z449_DESAT</name>
<dbReference type="Pfam" id="PF00881">
    <property type="entry name" value="Nitroreductase"/>
    <property type="match status" value="1"/>
</dbReference>
<dbReference type="InterPro" id="IPR000415">
    <property type="entry name" value="Nitroreductase-like"/>
</dbReference>
<evidence type="ECO:0000259" key="6">
    <source>
        <dbReference type="PROSITE" id="PS51379"/>
    </source>
</evidence>
<keyword evidence="2" id="KW-0479">Metal-binding</keyword>
<feature type="domain" description="4Fe-4S ferredoxin-type" evidence="6">
    <location>
        <begin position="37"/>
        <end position="67"/>
    </location>
</feature>
<dbReference type="KEGG" id="dak:DaAHT2_1631"/>
<dbReference type="Pfam" id="PF13187">
    <property type="entry name" value="Fer4_9"/>
    <property type="match status" value="1"/>
</dbReference>
<dbReference type="Proteomes" id="UP000001508">
    <property type="component" value="Chromosome"/>
</dbReference>
<dbReference type="Gene3D" id="3.30.70.20">
    <property type="match status" value="1"/>
</dbReference>
<dbReference type="PROSITE" id="PS00198">
    <property type="entry name" value="4FE4S_FER_1"/>
    <property type="match status" value="1"/>
</dbReference>
<gene>
    <name evidence="7" type="ordered locus">DaAHT2_1631</name>
</gene>
<dbReference type="SUPFAM" id="SSF54862">
    <property type="entry name" value="4Fe-4S ferredoxins"/>
    <property type="match status" value="1"/>
</dbReference>
<dbReference type="InterPro" id="IPR017896">
    <property type="entry name" value="4Fe4S_Fe-S-bd"/>
</dbReference>
<dbReference type="GO" id="GO:0016491">
    <property type="term" value="F:oxidoreductase activity"/>
    <property type="evidence" value="ECO:0007669"/>
    <property type="project" value="UniProtKB-KW"/>
</dbReference>
<dbReference type="STRING" id="589865.DaAHT2_1631"/>
<evidence type="ECO:0000256" key="1">
    <source>
        <dbReference type="ARBA" id="ARBA00007118"/>
    </source>
</evidence>
<evidence type="ECO:0000313" key="7">
    <source>
        <dbReference type="EMBL" id="ADH86324.1"/>
    </source>
</evidence>
<reference evidence="8" key="1">
    <citation type="submission" date="2010-02" db="EMBL/GenBank/DDBJ databases">
        <title>Complete sequence of Desulfurivibrio alkaliphilus AHT2.</title>
        <authorList>
            <consortium name="US DOE Joint Genome Institute"/>
            <person name="Pitluck S."/>
            <person name="Chertkov O."/>
            <person name="Detter J.C."/>
            <person name="Han C."/>
            <person name="Tapia R."/>
            <person name="Larimer F."/>
            <person name="Land M."/>
            <person name="Hauser L."/>
            <person name="Kyrpides N."/>
            <person name="Mikhailova N."/>
            <person name="Sorokin D.Y."/>
            <person name="Muyzer G."/>
            <person name="Woyke T."/>
        </authorList>
    </citation>
    <scope>NUCLEOTIDE SEQUENCE [LARGE SCALE GENOMIC DNA]</scope>
    <source>
        <strain evidence="8">DSM 19089 / UNIQEM U267 / AHT2</strain>
    </source>
</reference>
<comment type="similarity">
    <text evidence="1">Belongs to the nitroreductase family.</text>
</comment>
<evidence type="ECO:0000313" key="8">
    <source>
        <dbReference type="Proteomes" id="UP000001508"/>
    </source>
</evidence>
<proteinExistence type="inferred from homology"/>
<dbReference type="PANTHER" id="PTHR43673:SF10">
    <property type="entry name" value="NADH DEHYDROGENASE_NAD(P)H NITROREDUCTASE XCC3605-RELATED"/>
    <property type="match status" value="1"/>
</dbReference>
<dbReference type="SUPFAM" id="SSF55469">
    <property type="entry name" value="FMN-dependent nitroreductase-like"/>
    <property type="match status" value="1"/>
</dbReference>
<dbReference type="PROSITE" id="PS51379">
    <property type="entry name" value="4FE4S_FER_2"/>
    <property type="match status" value="2"/>
</dbReference>
<dbReference type="Gene3D" id="3.40.109.10">
    <property type="entry name" value="NADH Oxidase"/>
    <property type="match status" value="1"/>
</dbReference>
<feature type="domain" description="4Fe-4S ferredoxin-type" evidence="6">
    <location>
        <begin position="4"/>
        <end position="33"/>
    </location>
</feature>
<sequence>MSMELISVDRKKCKRDGICMAGCPFGLISESEDGGYPATRRAAARICIDCGHCLAVCPHGALSLKGQGPDSCLPLDRRLVPSAEATALLLRSRRSIRNYKDKPVPREVLGELLDISRWAPSVKNAQPTKWLIIESPSEKNRMIELTVDWMRANNSFPGAVSAWEEGKDKILNGAPHLVIAYASDKALKPEIDCTIALTYLDLAAHGKGLGTCWAGLFLAAAFNHPPLLEALALPENHRVHGALMLGYPKFRFARIPQRNPIDATWR</sequence>
<dbReference type="GO" id="GO:0046872">
    <property type="term" value="F:metal ion binding"/>
    <property type="evidence" value="ECO:0007669"/>
    <property type="project" value="UniProtKB-KW"/>
</dbReference>
<evidence type="ECO:0000256" key="3">
    <source>
        <dbReference type="ARBA" id="ARBA00023002"/>
    </source>
</evidence>
<dbReference type="GO" id="GO:0051536">
    <property type="term" value="F:iron-sulfur cluster binding"/>
    <property type="evidence" value="ECO:0007669"/>
    <property type="project" value="UniProtKB-KW"/>
</dbReference>
<dbReference type="RefSeq" id="WP_013163851.1">
    <property type="nucleotide sequence ID" value="NC_014216.1"/>
</dbReference>
<keyword evidence="8" id="KW-1185">Reference proteome</keyword>
<dbReference type="InterPro" id="IPR017900">
    <property type="entry name" value="4Fe4S_Fe_S_CS"/>
</dbReference>